<keyword evidence="2" id="KW-0689">Ribosomal protein</keyword>
<dbReference type="AlphaFoldDB" id="A0AAN7I329"/>
<organism evidence="2 3">
    <name type="scientific">Mucor velutinosus</name>
    <dbReference type="NCBI Taxonomy" id="708070"/>
    <lineage>
        <taxon>Eukaryota</taxon>
        <taxon>Fungi</taxon>
        <taxon>Fungi incertae sedis</taxon>
        <taxon>Mucoromycota</taxon>
        <taxon>Mucoromycotina</taxon>
        <taxon>Mucoromycetes</taxon>
        <taxon>Mucorales</taxon>
        <taxon>Mucorineae</taxon>
        <taxon>Mucoraceae</taxon>
        <taxon>Mucor</taxon>
    </lineage>
</organism>
<keyword evidence="3" id="KW-1185">Reference proteome</keyword>
<dbReference type="GeneID" id="89953868"/>
<feature type="transmembrane region" description="Helical" evidence="1">
    <location>
        <begin position="41"/>
        <end position="63"/>
    </location>
</feature>
<reference evidence="2 3" key="1">
    <citation type="submission" date="2022-11" db="EMBL/GenBank/DDBJ databases">
        <title>Mucor velutinosus strain NIH1002 WGS.</title>
        <authorList>
            <person name="Subramanian P."/>
            <person name="Mullikin J.C."/>
            <person name="Segre J.A."/>
            <person name="Zelazny A.M."/>
        </authorList>
    </citation>
    <scope>NUCLEOTIDE SEQUENCE [LARGE SCALE GENOMIC DNA]</scope>
    <source>
        <strain evidence="2 3">NIH1002</strain>
    </source>
</reference>
<keyword evidence="1" id="KW-0812">Transmembrane</keyword>
<proteinExistence type="predicted"/>
<evidence type="ECO:0000256" key="1">
    <source>
        <dbReference type="SAM" id="Phobius"/>
    </source>
</evidence>
<protein>
    <submittedName>
        <fullName evidence="2">60S ribosomal protein L22</fullName>
    </submittedName>
</protein>
<dbReference type="GO" id="GO:0005840">
    <property type="term" value="C:ribosome"/>
    <property type="evidence" value="ECO:0007669"/>
    <property type="project" value="UniProtKB-KW"/>
</dbReference>
<keyword evidence="1" id="KW-1133">Transmembrane helix</keyword>
<dbReference type="EMBL" id="JASEJX010000012">
    <property type="protein sequence ID" value="KAK4519938.1"/>
    <property type="molecule type" value="Genomic_DNA"/>
</dbReference>
<sequence>MPIVSEPVAVSSTGFYQQPATSTTIPPPTALQPPLPNAGNAFLIAIEVIFSCLVIVVLLFCYFTGVHKKKRARVNQQQMIENAITQQERRIQLHLQGQCHSSSTVTTLVQCPPLPAPPPPTYAPPDPRHSLPKDVVARLDYLLEQNQICTTTTTTTTTPRASSTTTTIRETLPAYTDVYRQQDRR</sequence>
<dbReference type="Proteomes" id="UP001304243">
    <property type="component" value="Unassembled WGS sequence"/>
</dbReference>
<keyword evidence="2" id="KW-0687">Ribonucleoprotein</keyword>
<evidence type="ECO:0000313" key="2">
    <source>
        <dbReference type="EMBL" id="KAK4519938.1"/>
    </source>
</evidence>
<evidence type="ECO:0000313" key="3">
    <source>
        <dbReference type="Proteomes" id="UP001304243"/>
    </source>
</evidence>
<keyword evidence="1" id="KW-0472">Membrane</keyword>
<comment type="caution">
    <text evidence="2">The sequence shown here is derived from an EMBL/GenBank/DDBJ whole genome shotgun (WGS) entry which is preliminary data.</text>
</comment>
<gene>
    <name evidence="2" type="primary">rpl22_2</name>
    <name evidence="2" type="ORF">ATC70_010182</name>
</gene>
<name>A0AAN7I329_9FUNG</name>
<dbReference type="RefSeq" id="XP_064686604.1">
    <property type="nucleotide sequence ID" value="XM_064829402.1"/>
</dbReference>
<accession>A0AAN7I329</accession>